<dbReference type="Gene3D" id="1.10.287.130">
    <property type="match status" value="1"/>
</dbReference>
<evidence type="ECO:0000259" key="15">
    <source>
        <dbReference type="PROSITE" id="PS50109"/>
    </source>
</evidence>
<proteinExistence type="predicted"/>
<dbReference type="SUPFAM" id="SSF47384">
    <property type="entry name" value="Homodimeric domain of signal transducing histidine kinase"/>
    <property type="match status" value="1"/>
</dbReference>
<keyword evidence="11 14" id="KW-1133">Transmembrane helix</keyword>
<comment type="subcellular location">
    <subcellularLocation>
        <location evidence="2">Cell membrane</location>
        <topology evidence="2">Multi-pass membrane protein</topology>
    </subcellularLocation>
</comment>
<dbReference type="EC" id="2.7.13.3" evidence="3"/>
<keyword evidence="7 14" id="KW-0812">Transmembrane</keyword>
<keyword evidence="6" id="KW-0808">Transferase</keyword>
<dbReference type="InterPro" id="IPR036097">
    <property type="entry name" value="HisK_dim/P_sf"/>
</dbReference>
<keyword evidence="13 14" id="KW-0472">Membrane</keyword>
<sequence length="597" mass="67272">MKKIRNRLTLTFTLLIGISLLSLGFFLTNLIDKIYLNALGDRLVKEANLTKDMISWEIGSKEGLVLFQQLANNTSKELNTRITFIDKNGLVLADSKYDKNKMDNHANRPEVQTSLNGKIGKAIRYSHTLGMEMLYTSVPIMKNNQIIGVVRLSLPVNEIKASLESFWYSLVIGLFIVFLITILISYRISNKITKPIEDMTEIAKRITNKDYSARIHLNSNDEIGQLGIAINLMADSLNNQIMTIHENEKKITTVLNNMANGVLLVDKSGKIILANPAIEWLLGEQIEQIIGKYHIEAGQNYALSELIERSLNTGESIHAEISIQYPIKKYLDCHLAPIYDAKGQINGVVSVLHDITKLKHLENMRTEFIANVSHELRTPITAVKGFAETLLDGALKNEETSRAFLQIIYNESERLHRLISDLLDLSKIELNQNLLNYSTVDMRELIHSTIETFKPQAVKKQLNIVEELDDIHAEVDGDRIRQVIINLLTNAMAYTPANGSIKVTLKAFKPEQIKITVEDTGIGIPKKSLSRIFERFYRVDKARSRESGGTGLGLAIVKHIVESHEGYIQVESEVQKGTKFAIILPKYKKEKIDGNGI</sequence>
<protein>
    <recommendedName>
        <fullName evidence="3">histidine kinase</fullName>
        <ecNumber evidence="3">2.7.13.3</ecNumber>
    </recommendedName>
</protein>
<evidence type="ECO:0000256" key="8">
    <source>
        <dbReference type="ARBA" id="ARBA00022741"/>
    </source>
</evidence>
<keyword evidence="4" id="KW-1003">Cell membrane</keyword>
<evidence type="ECO:0000256" key="3">
    <source>
        <dbReference type="ARBA" id="ARBA00012438"/>
    </source>
</evidence>
<dbReference type="SMART" id="SM00091">
    <property type="entry name" value="PAS"/>
    <property type="match status" value="1"/>
</dbReference>
<dbReference type="Gene3D" id="6.10.340.10">
    <property type="match status" value="1"/>
</dbReference>
<dbReference type="NCBIfam" id="NF046044">
    <property type="entry name" value="PnpS"/>
    <property type="match status" value="1"/>
</dbReference>
<feature type="domain" description="PAC" evidence="17">
    <location>
        <begin position="301"/>
        <end position="367"/>
    </location>
</feature>
<dbReference type="EMBL" id="LSKU01000001">
    <property type="protein sequence ID" value="KXG42836.1"/>
    <property type="molecule type" value="Genomic_DNA"/>
</dbReference>
<keyword evidence="12" id="KW-0902">Two-component regulatory system</keyword>
<dbReference type="GO" id="GO:0004721">
    <property type="term" value="F:phosphoprotein phosphatase activity"/>
    <property type="evidence" value="ECO:0007669"/>
    <property type="project" value="TreeGrafter"/>
</dbReference>
<dbReference type="NCBIfam" id="TIGR00229">
    <property type="entry name" value="sensory_box"/>
    <property type="match status" value="1"/>
</dbReference>
<dbReference type="PROSITE" id="PS50109">
    <property type="entry name" value="HIS_KIN"/>
    <property type="match status" value="1"/>
</dbReference>
<dbReference type="InterPro" id="IPR005467">
    <property type="entry name" value="His_kinase_dom"/>
</dbReference>
<dbReference type="SMART" id="SM00388">
    <property type="entry name" value="HisKA"/>
    <property type="match status" value="1"/>
</dbReference>
<dbReference type="STRING" id="1413211.U473_01415"/>
<dbReference type="Pfam" id="PF00512">
    <property type="entry name" value="HisKA"/>
    <property type="match status" value="1"/>
</dbReference>
<dbReference type="InterPro" id="IPR003660">
    <property type="entry name" value="HAMP_dom"/>
</dbReference>
<dbReference type="InterPro" id="IPR029151">
    <property type="entry name" value="Sensor-like_sf"/>
</dbReference>
<dbReference type="FunFam" id="3.30.565.10:FF:000006">
    <property type="entry name" value="Sensor histidine kinase WalK"/>
    <property type="match status" value="1"/>
</dbReference>
<comment type="catalytic activity">
    <reaction evidence="1">
        <text>ATP + protein L-histidine = ADP + protein N-phospho-L-histidine.</text>
        <dbReference type="EC" id="2.7.13.3"/>
    </reaction>
</comment>
<feature type="transmembrane region" description="Helical" evidence="14">
    <location>
        <begin position="166"/>
        <end position="186"/>
    </location>
</feature>
<dbReference type="PRINTS" id="PR00344">
    <property type="entry name" value="BCTRLSENSOR"/>
</dbReference>
<dbReference type="GO" id="GO:0005886">
    <property type="term" value="C:plasma membrane"/>
    <property type="evidence" value="ECO:0007669"/>
    <property type="project" value="UniProtKB-SubCell"/>
</dbReference>
<dbReference type="SUPFAM" id="SSF55874">
    <property type="entry name" value="ATPase domain of HSP90 chaperone/DNA topoisomerase II/histidine kinase"/>
    <property type="match status" value="1"/>
</dbReference>
<dbReference type="InterPro" id="IPR035965">
    <property type="entry name" value="PAS-like_dom_sf"/>
</dbReference>
<dbReference type="CDD" id="cd16922">
    <property type="entry name" value="HATPase_EvgS-ArcB-TorS-like"/>
    <property type="match status" value="1"/>
</dbReference>
<dbReference type="Pfam" id="PF02518">
    <property type="entry name" value="HATPase_c"/>
    <property type="match status" value="1"/>
</dbReference>
<accession>A0A135L1K7</accession>
<dbReference type="Proteomes" id="UP000070352">
    <property type="component" value="Unassembled WGS sequence"/>
</dbReference>
<dbReference type="InterPro" id="IPR004358">
    <property type="entry name" value="Sig_transdc_His_kin-like_C"/>
</dbReference>
<dbReference type="InterPro" id="IPR050351">
    <property type="entry name" value="BphY/WalK/GraS-like"/>
</dbReference>
<keyword evidence="9" id="KW-0418">Kinase</keyword>
<dbReference type="GO" id="GO:0005524">
    <property type="term" value="F:ATP binding"/>
    <property type="evidence" value="ECO:0007669"/>
    <property type="project" value="UniProtKB-KW"/>
</dbReference>
<dbReference type="AlphaFoldDB" id="A0A135L1K7"/>
<dbReference type="SUPFAM" id="SSF55785">
    <property type="entry name" value="PYP-like sensor domain (PAS domain)"/>
    <property type="match status" value="1"/>
</dbReference>
<evidence type="ECO:0000256" key="4">
    <source>
        <dbReference type="ARBA" id="ARBA00022475"/>
    </source>
</evidence>
<feature type="domain" description="Histidine kinase" evidence="15">
    <location>
        <begin position="371"/>
        <end position="588"/>
    </location>
</feature>
<evidence type="ECO:0000256" key="2">
    <source>
        <dbReference type="ARBA" id="ARBA00004651"/>
    </source>
</evidence>
<dbReference type="InterPro" id="IPR000014">
    <property type="entry name" value="PAS"/>
</dbReference>
<evidence type="ECO:0000256" key="14">
    <source>
        <dbReference type="SAM" id="Phobius"/>
    </source>
</evidence>
<feature type="domain" description="HAMP" evidence="18">
    <location>
        <begin position="190"/>
        <end position="242"/>
    </location>
</feature>
<evidence type="ECO:0000256" key="12">
    <source>
        <dbReference type="ARBA" id="ARBA00023012"/>
    </source>
</evidence>
<comment type="caution">
    <text evidence="19">The sequence shown here is derived from an EMBL/GenBank/DDBJ whole genome shotgun (WGS) entry which is preliminary data.</text>
</comment>
<dbReference type="GO" id="GO:0006355">
    <property type="term" value="P:regulation of DNA-templated transcription"/>
    <property type="evidence" value="ECO:0007669"/>
    <property type="project" value="InterPro"/>
</dbReference>
<dbReference type="CDD" id="cd00082">
    <property type="entry name" value="HisKA"/>
    <property type="match status" value="1"/>
</dbReference>
<dbReference type="Pfam" id="PF00989">
    <property type="entry name" value="PAS"/>
    <property type="match status" value="1"/>
</dbReference>
<evidence type="ECO:0000256" key="7">
    <source>
        <dbReference type="ARBA" id="ARBA00022692"/>
    </source>
</evidence>
<keyword evidence="20" id="KW-1185">Reference proteome</keyword>
<evidence type="ECO:0000256" key="11">
    <source>
        <dbReference type="ARBA" id="ARBA00022989"/>
    </source>
</evidence>
<evidence type="ECO:0000256" key="10">
    <source>
        <dbReference type="ARBA" id="ARBA00022840"/>
    </source>
</evidence>
<feature type="domain" description="PAS" evidence="16">
    <location>
        <begin position="247"/>
        <end position="292"/>
    </location>
</feature>
<evidence type="ECO:0000256" key="6">
    <source>
        <dbReference type="ARBA" id="ARBA00022679"/>
    </source>
</evidence>
<name>A0A135L1K7_9BACI</name>
<evidence type="ECO:0000259" key="17">
    <source>
        <dbReference type="PROSITE" id="PS50113"/>
    </source>
</evidence>
<dbReference type="SUPFAM" id="SSF158472">
    <property type="entry name" value="HAMP domain-like"/>
    <property type="match status" value="1"/>
</dbReference>
<gene>
    <name evidence="19" type="ORF">U473_01415</name>
</gene>
<dbReference type="PROSITE" id="PS50885">
    <property type="entry name" value="HAMP"/>
    <property type="match status" value="1"/>
</dbReference>
<dbReference type="PANTHER" id="PTHR45453:SF1">
    <property type="entry name" value="PHOSPHATE REGULON SENSOR PROTEIN PHOR"/>
    <property type="match status" value="1"/>
</dbReference>
<dbReference type="SMART" id="SM00304">
    <property type="entry name" value="HAMP"/>
    <property type="match status" value="1"/>
</dbReference>
<dbReference type="GO" id="GO:0016036">
    <property type="term" value="P:cellular response to phosphate starvation"/>
    <property type="evidence" value="ECO:0007669"/>
    <property type="project" value="TreeGrafter"/>
</dbReference>
<evidence type="ECO:0000256" key="5">
    <source>
        <dbReference type="ARBA" id="ARBA00022553"/>
    </source>
</evidence>
<keyword evidence="8" id="KW-0547">Nucleotide-binding</keyword>
<evidence type="ECO:0000313" key="20">
    <source>
        <dbReference type="Proteomes" id="UP000070352"/>
    </source>
</evidence>
<dbReference type="PANTHER" id="PTHR45453">
    <property type="entry name" value="PHOSPHATE REGULON SENSOR PROTEIN PHOR"/>
    <property type="match status" value="1"/>
</dbReference>
<dbReference type="Gene3D" id="3.30.450.20">
    <property type="entry name" value="PAS domain"/>
    <property type="match status" value="2"/>
</dbReference>
<dbReference type="Pfam" id="PF00672">
    <property type="entry name" value="HAMP"/>
    <property type="match status" value="1"/>
</dbReference>
<dbReference type="Pfam" id="PF16736">
    <property type="entry name" value="sCache_like"/>
    <property type="match status" value="1"/>
</dbReference>
<evidence type="ECO:0000256" key="1">
    <source>
        <dbReference type="ARBA" id="ARBA00000085"/>
    </source>
</evidence>
<dbReference type="Gene3D" id="3.30.565.10">
    <property type="entry name" value="Histidine kinase-like ATPase, C-terminal domain"/>
    <property type="match status" value="1"/>
</dbReference>
<evidence type="ECO:0000256" key="9">
    <source>
        <dbReference type="ARBA" id="ARBA00022777"/>
    </source>
</evidence>
<evidence type="ECO:0000313" key="19">
    <source>
        <dbReference type="EMBL" id="KXG42836.1"/>
    </source>
</evidence>
<evidence type="ECO:0000256" key="13">
    <source>
        <dbReference type="ARBA" id="ARBA00023136"/>
    </source>
</evidence>
<dbReference type="InterPro" id="IPR031967">
    <property type="entry name" value="PhoR_single_Cache-like_dom"/>
</dbReference>
<dbReference type="SUPFAM" id="SSF103190">
    <property type="entry name" value="Sensory domain-like"/>
    <property type="match status" value="1"/>
</dbReference>
<evidence type="ECO:0000259" key="16">
    <source>
        <dbReference type="PROSITE" id="PS50112"/>
    </source>
</evidence>
<reference evidence="19 20" key="1">
    <citation type="submission" date="2016-02" db="EMBL/GenBank/DDBJ databases">
        <title>Draft Genome for Tepidibacillus decaturensis nov. sp. Strain Z9, an Anaerobic, Moderately Thermophilic and Heterotrophic Bacterium from Deep Subsurface of the Illinois Basin, USA.</title>
        <authorList>
            <person name="Dong Y."/>
            <person name="Chang J.Y."/>
            <person name="Sanford R."/>
            <person name="Fouke B.W."/>
        </authorList>
    </citation>
    <scope>NUCLEOTIDE SEQUENCE [LARGE SCALE GENOMIC DNA]</scope>
    <source>
        <strain evidence="19 20">Z9</strain>
    </source>
</reference>
<organism evidence="19 20">
    <name type="scientific">Tepidibacillus decaturensis</name>
    <dbReference type="NCBI Taxonomy" id="1413211"/>
    <lineage>
        <taxon>Bacteria</taxon>
        <taxon>Bacillati</taxon>
        <taxon>Bacillota</taxon>
        <taxon>Bacilli</taxon>
        <taxon>Bacillales</taxon>
        <taxon>Bacillaceae</taxon>
        <taxon>Tepidibacillus</taxon>
    </lineage>
</organism>
<dbReference type="GO" id="GO:0000155">
    <property type="term" value="F:phosphorelay sensor kinase activity"/>
    <property type="evidence" value="ECO:0007669"/>
    <property type="project" value="InterPro"/>
</dbReference>
<dbReference type="CDD" id="cd00130">
    <property type="entry name" value="PAS"/>
    <property type="match status" value="1"/>
</dbReference>
<evidence type="ECO:0000259" key="18">
    <source>
        <dbReference type="PROSITE" id="PS50885"/>
    </source>
</evidence>
<dbReference type="InterPro" id="IPR003594">
    <property type="entry name" value="HATPase_dom"/>
</dbReference>
<keyword evidence="10" id="KW-0067">ATP-binding</keyword>
<dbReference type="RefSeq" id="WP_068722656.1">
    <property type="nucleotide sequence ID" value="NZ_LSKU01000001.1"/>
</dbReference>
<dbReference type="InterPro" id="IPR000700">
    <property type="entry name" value="PAS-assoc_C"/>
</dbReference>
<keyword evidence="5" id="KW-0597">Phosphoprotein</keyword>
<dbReference type="InterPro" id="IPR003661">
    <property type="entry name" value="HisK_dim/P_dom"/>
</dbReference>
<dbReference type="SMART" id="SM00387">
    <property type="entry name" value="HATPase_c"/>
    <property type="match status" value="1"/>
</dbReference>
<dbReference type="FunFam" id="1.10.287.130:FF:000001">
    <property type="entry name" value="Two-component sensor histidine kinase"/>
    <property type="match status" value="1"/>
</dbReference>
<dbReference type="InterPro" id="IPR013767">
    <property type="entry name" value="PAS_fold"/>
</dbReference>
<dbReference type="OrthoDB" id="9813151at2"/>
<dbReference type="InterPro" id="IPR036890">
    <property type="entry name" value="HATPase_C_sf"/>
</dbReference>
<dbReference type="CDD" id="cd06225">
    <property type="entry name" value="HAMP"/>
    <property type="match status" value="1"/>
</dbReference>
<dbReference type="PROSITE" id="PS50113">
    <property type="entry name" value="PAC"/>
    <property type="match status" value="1"/>
</dbReference>
<dbReference type="PROSITE" id="PS50112">
    <property type="entry name" value="PAS"/>
    <property type="match status" value="1"/>
</dbReference>